<dbReference type="RefSeq" id="WP_089250834.1">
    <property type="nucleotide sequence ID" value="NZ_FZOW01000017.1"/>
</dbReference>
<reference evidence="3" key="1">
    <citation type="submission" date="2017-06" db="EMBL/GenBank/DDBJ databases">
        <authorList>
            <person name="Varghese N."/>
            <person name="Submissions S."/>
        </authorList>
    </citation>
    <scope>NUCLEOTIDE SEQUENCE [LARGE SCALE GENOMIC DNA]</scope>
    <source>
        <strain evidence="3">JCM 23211</strain>
    </source>
</reference>
<evidence type="ECO:0000313" key="2">
    <source>
        <dbReference type="EMBL" id="SNT40181.1"/>
    </source>
</evidence>
<feature type="region of interest" description="Disordered" evidence="1">
    <location>
        <begin position="162"/>
        <end position="199"/>
    </location>
</feature>
<sequence length="199" mass="21195">MQEISGTLRGVIEVENSCFYIADEILDDQVSSIPRTGGLLLPGVGAMAIGTVVRDGFVLVEVDAYSSEPPPHTSHAVTESVEQSSYTTYFGSQRLAAGTLGECFGELAAVLTPAGTRTVHVRAAREVFPPKTLTQVFINPYTTFSELAVGERYRLQIWSEPATSSDTGSRSTAGSSADYTGKDNADFDSFGLQPGSTLK</sequence>
<evidence type="ECO:0000256" key="1">
    <source>
        <dbReference type="SAM" id="MobiDB-lite"/>
    </source>
</evidence>
<gene>
    <name evidence="2" type="ORF">SAMN05421642_11746</name>
</gene>
<organism evidence="2 3">
    <name type="scientific">Rhodococcoides kyotonense</name>
    <dbReference type="NCBI Taxonomy" id="398843"/>
    <lineage>
        <taxon>Bacteria</taxon>
        <taxon>Bacillati</taxon>
        <taxon>Actinomycetota</taxon>
        <taxon>Actinomycetes</taxon>
        <taxon>Mycobacteriales</taxon>
        <taxon>Nocardiaceae</taxon>
        <taxon>Rhodococcoides</taxon>
    </lineage>
</organism>
<dbReference type="EMBL" id="FZOW01000017">
    <property type="protein sequence ID" value="SNT40181.1"/>
    <property type="molecule type" value="Genomic_DNA"/>
</dbReference>
<dbReference type="AlphaFoldDB" id="A0A239MC68"/>
<feature type="compositionally biased region" description="Polar residues" evidence="1">
    <location>
        <begin position="162"/>
        <end position="178"/>
    </location>
</feature>
<name>A0A239MC68_9NOCA</name>
<proteinExistence type="predicted"/>
<accession>A0A239MC68</accession>
<evidence type="ECO:0000313" key="3">
    <source>
        <dbReference type="Proteomes" id="UP000198327"/>
    </source>
</evidence>
<keyword evidence="3" id="KW-1185">Reference proteome</keyword>
<protein>
    <submittedName>
        <fullName evidence="2">Uncharacterized protein</fullName>
    </submittedName>
</protein>
<dbReference type="Proteomes" id="UP000198327">
    <property type="component" value="Unassembled WGS sequence"/>
</dbReference>